<gene>
    <name evidence="9" type="primary">ubiI</name>
    <name evidence="9" type="ORF">ERCISPPS3390_636</name>
</gene>
<dbReference type="InterPro" id="IPR036188">
    <property type="entry name" value="FAD/NAD-bd_sf"/>
</dbReference>
<dbReference type="GO" id="GO:0019168">
    <property type="term" value="F:2-polyprenylphenol 6-hydroxylase activity"/>
    <property type="evidence" value="ECO:0007669"/>
    <property type="project" value="TreeGrafter"/>
</dbReference>
<protein>
    <submittedName>
        <fullName evidence="9">2-octaprenylphenol hydroxylase</fullName>
        <ecNumber evidence="9">1.14.13.-</ecNumber>
    </submittedName>
</protein>
<organism evidence="9 10">
    <name type="scientific">Candidatus Erwinia haradaeae</name>
    <dbReference type="NCBI Taxonomy" id="1922217"/>
    <lineage>
        <taxon>Bacteria</taxon>
        <taxon>Pseudomonadati</taxon>
        <taxon>Pseudomonadota</taxon>
        <taxon>Gammaproteobacteria</taxon>
        <taxon>Enterobacterales</taxon>
        <taxon>Erwiniaceae</taxon>
        <taxon>Erwinia</taxon>
    </lineage>
</organism>
<dbReference type="GO" id="GO:0071949">
    <property type="term" value="F:FAD binding"/>
    <property type="evidence" value="ECO:0007669"/>
    <property type="project" value="InterPro"/>
</dbReference>
<dbReference type="EC" id="1.14.13.-" evidence="9"/>
<dbReference type="InterPro" id="IPR002938">
    <property type="entry name" value="FAD-bd"/>
</dbReference>
<name>A0A451D4V3_9GAMM</name>
<keyword evidence="5" id="KW-0274">FAD</keyword>
<evidence type="ECO:0000256" key="2">
    <source>
        <dbReference type="ARBA" id="ARBA00004749"/>
    </source>
</evidence>
<dbReference type="UniPathway" id="UPA00232"/>
<dbReference type="EMBL" id="LR217705">
    <property type="protein sequence ID" value="VFP80752.1"/>
    <property type="molecule type" value="Genomic_DNA"/>
</dbReference>
<dbReference type="PANTHER" id="PTHR43876:SF7">
    <property type="entry name" value="UBIQUINONE BIOSYNTHESIS MONOOXYGENASE COQ6, MITOCHONDRIAL"/>
    <property type="match status" value="1"/>
</dbReference>
<evidence type="ECO:0000256" key="3">
    <source>
        <dbReference type="ARBA" id="ARBA00005349"/>
    </source>
</evidence>
<dbReference type="PANTHER" id="PTHR43876">
    <property type="entry name" value="UBIQUINONE BIOSYNTHESIS MONOOXYGENASE COQ6, MITOCHONDRIAL"/>
    <property type="match status" value="1"/>
</dbReference>
<evidence type="ECO:0000313" key="10">
    <source>
        <dbReference type="Proteomes" id="UP000294338"/>
    </source>
</evidence>
<dbReference type="InterPro" id="IPR051205">
    <property type="entry name" value="UbiH/COQ6_monooxygenase"/>
</dbReference>
<dbReference type="InterPro" id="IPR010971">
    <property type="entry name" value="UbiH/COQ6"/>
</dbReference>
<dbReference type="AlphaFoldDB" id="A0A451D4V3"/>
<evidence type="ECO:0000259" key="8">
    <source>
        <dbReference type="Pfam" id="PF01494"/>
    </source>
</evidence>
<dbReference type="NCBIfam" id="TIGR01988">
    <property type="entry name" value="Ubi-OHases"/>
    <property type="match status" value="1"/>
</dbReference>
<dbReference type="PRINTS" id="PR00420">
    <property type="entry name" value="RNGMNOXGNASE"/>
</dbReference>
<reference evidence="9 10" key="1">
    <citation type="submission" date="2019-02" db="EMBL/GenBank/DDBJ databases">
        <authorList>
            <person name="Manzano-Marin A."/>
            <person name="Manzano-Marin A."/>
        </authorList>
    </citation>
    <scope>NUCLEOTIDE SEQUENCE [LARGE SCALE GENOMIC DNA]</scope>
    <source>
        <strain evidence="9 10">ErCisplendens/pseudotsugae</strain>
    </source>
</reference>
<dbReference type="RefSeq" id="WP_197095355.1">
    <property type="nucleotide sequence ID" value="NZ_LR217705.1"/>
</dbReference>
<dbReference type="Gene3D" id="3.50.50.60">
    <property type="entry name" value="FAD/NAD(P)-binding domain"/>
    <property type="match status" value="2"/>
</dbReference>
<dbReference type="Proteomes" id="UP000294338">
    <property type="component" value="Chromosome 1"/>
</dbReference>
<evidence type="ECO:0000313" key="9">
    <source>
        <dbReference type="EMBL" id="VFP80752.1"/>
    </source>
</evidence>
<proteinExistence type="inferred from homology"/>
<dbReference type="Pfam" id="PF01494">
    <property type="entry name" value="FAD_binding_3"/>
    <property type="match status" value="1"/>
</dbReference>
<comment type="pathway">
    <text evidence="2">Cofactor biosynthesis; ubiquinone biosynthesis.</text>
</comment>
<keyword evidence="4" id="KW-0285">Flavoprotein</keyword>
<evidence type="ECO:0000256" key="4">
    <source>
        <dbReference type="ARBA" id="ARBA00022630"/>
    </source>
</evidence>
<evidence type="ECO:0000256" key="6">
    <source>
        <dbReference type="ARBA" id="ARBA00023002"/>
    </source>
</evidence>
<keyword evidence="7" id="KW-0503">Monooxygenase</keyword>
<feature type="domain" description="FAD-binding" evidence="8">
    <location>
        <begin position="13"/>
        <end position="346"/>
    </location>
</feature>
<dbReference type="SUPFAM" id="SSF51905">
    <property type="entry name" value="FAD/NAD(P)-binding domain"/>
    <property type="match status" value="1"/>
</dbReference>
<comment type="cofactor">
    <cofactor evidence="1">
        <name>FAD</name>
        <dbReference type="ChEBI" id="CHEBI:57692"/>
    </cofactor>
</comment>
<evidence type="ECO:0000256" key="5">
    <source>
        <dbReference type="ARBA" id="ARBA00022827"/>
    </source>
</evidence>
<comment type="similarity">
    <text evidence="3">Belongs to the UbiH/COQ6 family.</text>
</comment>
<accession>A0A451D4V3</accession>
<sequence length="405" mass="46583">MDHYDIVIFEAEIVGLSVAYGLQNLGLRMLIIEPALPKTCVDTEIISPNAKRFSVLNQASKLLFQHFGIWSNILNTNTSTFYRMEMWERDSFGRITFDEASRKNPAHSLGYIIENQKVHNLLWKHVRNLHDITIITSENVTEVSFKNEKALISFKNNTMISTNLIIAADRAHLSLCQHVKIPLLSWHYKHHVLISNIRTEMPHKKTAYQIFHDNSILVFLPLRNPHLGAIIWSLLPKKAKYLADTSEILFNQHLSVNFDVKLGLCNAEGIRQVLPLQGCYTHKFIFDRLVLVGNSTHTIHPLSDQGLNLGLMDAAELIGEIRCLCHQGKDIGQYQHLRRYERRRKHSTFQTLLSTEGCYRIFIGEHLGKKFLRDSLLTVINKLPGMKAHLLENAQGMKNIPNWLR</sequence>
<evidence type="ECO:0000256" key="1">
    <source>
        <dbReference type="ARBA" id="ARBA00001974"/>
    </source>
</evidence>
<dbReference type="GO" id="GO:0006744">
    <property type="term" value="P:ubiquinone biosynthetic process"/>
    <property type="evidence" value="ECO:0007669"/>
    <property type="project" value="UniProtKB-UniPathway"/>
</dbReference>
<keyword evidence="6 9" id="KW-0560">Oxidoreductase</keyword>
<evidence type="ECO:0000256" key="7">
    <source>
        <dbReference type="ARBA" id="ARBA00023033"/>
    </source>
</evidence>